<feature type="domain" description="Tr-type G" evidence="5">
    <location>
        <begin position="9"/>
        <end position="185"/>
    </location>
</feature>
<accession>A0A1G9VH44</accession>
<dbReference type="InterPro" id="IPR000795">
    <property type="entry name" value="T_Tr_GTP-bd_dom"/>
</dbReference>
<keyword evidence="2" id="KW-0963">Cytoplasm</keyword>
<dbReference type="InterPro" id="IPR027417">
    <property type="entry name" value="P-loop_NTPase"/>
</dbReference>
<dbReference type="PROSITE" id="PS51722">
    <property type="entry name" value="G_TR_2"/>
    <property type="match status" value="1"/>
</dbReference>
<proteinExistence type="predicted"/>
<dbReference type="InterPro" id="IPR050055">
    <property type="entry name" value="EF-Tu_GTPase"/>
</dbReference>
<dbReference type="PANTHER" id="PTHR43721:SF22">
    <property type="entry name" value="ELONGATION FACTOR TU, MITOCHONDRIAL"/>
    <property type="match status" value="1"/>
</dbReference>
<dbReference type="PANTHER" id="PTHR43721">
    <property type="entry name" value="ELONGATION FACTOR TU-RELATED"/>
    <property type="match status" value="1"/>
</dbReference>
<dbReference type="Gene3D" id="3.40.50.300">
    <property type="entry name" value="P-loop containing nucleotide triphosphate hydrolases"/>
    <property type="match status" value="1"/>
</dbReference>
<dbReference type="STRING" id="1137991.SAMN05660642_03134"/>
<reference evidence="7" key="1">
    <citation type="submission" date="2016-10" db="EMBL/GenBank/DDBJ databases">
        <authorList>
            <person name="Varghese N."/>
            <person name="Submissions S."/>
        </authorList>
    </citation>
    <scope>NUCLEOTIDE SEQUENCE [LARGE SCALE GENOMIC DNA]</scope>
    <source>
        <strain evidence="7">DSM 45419</strain>
    </source>
</reference>
<dbReference type="AlphaFoldDB" id="A0A1G9VH44"/>
<dbReference type="GO" id="GO:0003723">
    <property type="term" value="F:RNA binding"/>
    <property type="evidence" value="ECO:0007669"/>
    <property type="project" value="InterPro"/>
</dbReference>
<organism evidence="6 7">
    <name type="scientific">Geodermatophilus siccatus</name>
    <dbReference type="NCBI Taxonomy" id="1137991"/>
    <lineage>
        <taxon>Bacteria</taxon>
        <taxon>Bacillati</taxon>
        <taxon>Actinomycetota</taxon>
        <taxon>Actinomycetes</taxon>
        <taxon>Geodermatophilales</taxon>
        <taxon>Geodermatophilaceae</taxon>
        <taxon>Geodermatophilus</taxon>
    </lineage>
</organism>
<dbReference type="InterPro" id="IPR015191">
    <property type="entry name" value="SelB_WHD4"/>
</dbReference>
<evidence type="ECO:0000256" key="2">
    <source>
        <dbReference type="ARBA" id="ARBA00022490"/>
    </source>
</evidence>
<dbReference type="Gene3D" id="1.10.10.10">
    <property type="entry name" value="Winged helix-like DNA-binding domain superfamily/Winged helix DNA-binding domain"/>
    <property type="match status" value="1"/>
</dbReference>
<dbReference type="Gene3D" id="2.40.30.10">
    <property type="entry name" value="Translation factors"/>
    <property type="match status" value="1"/>
</dbReference>
<dbReference type="GO" id="GO:0005737">
    <property type="term" value="C:cytoplasm"/>
    <property type="evidence" value="ECO:0007669"/>
    <property type="project" value="UniProtKB-SubCell"/>
</dbReference>
<dbReference type="GO" id="GO:0003746">
    <property type="term" value="F:translation elongation factor activity"/>
    <property type="evidence" value="ECO:0007669"/>
    <property type="project" value="UniProtKB-KW"/>
</dbReference>
<keyword evidence="4" id="KW-0342">GTP-binding</keyword>
<dbReference type="InterPro" id="IPR004535">
    <property type="entry name" value="Transl_elong_SelB"/>
</dbReference>
<gene>
    <name evidence="6" type="ORF">SAMN05660642_03134</name>
</gene>
<evidence type="ECO:0000256" key="3">
    <source>
        <dbReference type="ARBA" id="ARBA00022917"/>
    </source>
</evidence>
<keyword evidence="6" id="KW-0251">Elongation factor</keyword>
<keyword evidence="7" id="KW-1185">Reference proteome</keyword>
<evidence type="ECO:0000259" key="5">
    <source>
        <dbReference type="PROSITE" id="PS51722"/>
    </source>
</evidence>
<dbReference type="SUPFAM" id="SSF50447">
    <property type="entry name" value="Translation proteins"/>
    <property type="match status" value="1"/>
</dbReference>
<keyword evidence="3" id="KW-0648">Protein biosynthesis</keyword>
<dbReference type="EMBL" id="FNHE01000008">
    <property type="protein sequence ID" value="SDM71436.1"/>
    <property type="molecule type" value="Genomic_DNA"/>
</dbReference>
<dbReference type="InterPro" id="IPR057335">
    <property type="entry name" value="Beta-barrel_SelB"/>
</dbReference>
<dbReference type="NCBIfam" id="TIGR00475">
    <property type="entry name" value="selB"/>
    <property type="match status" value="1"/>
</dbReference>
<evidence type="ECO:0000256" key="1">
    <source>
        <dbReference type="ARBA" id="ARBA00004496"/>
    </source>
</evidence>
<dbReference type="InterPro" id="IPR009000">
    <property type="entry name" value="Transl_B-barrel_sf"/>
</dbReference>
<dbReference type="GO" id="GO:0001514">
    <property type="term" value="P:selenocysteine incorporation"/>
    <property type="evidence" value="ECO:0007669"/>
    <property type="project" value="InterPro"/>
</dbReference>
<dbReference type="GO" id="GO:0005525">
    <property type="term" value="F:GTP binding"/>
    <property type="evidence" value="ECO:0007669"/>
    <property type="project" value="UniProtKB-KW"/>
</dbReference>
<dbReference type="InterPro" id="IPR036388">
    <property type="entry name" value="WH-like_DNA-bd_sf"/>
</dbReference>
<comment type="subcellular location">
    <subcellularLocation>
        <location evidence="1">Cytoplasm</location>
    </subcellularLocation>
</comment>
<dbReference type="PRINTS" id="PR00315">
    <property type="entry name" value="ELONGATNFCT"/>
</dbReference>
<evidence type="ECO:0000256" key="4">
    <source>
        <dbReference type="ARBA" id="ARBA00023134"/>
    </source>
</evidence>
<keyword evidence="4" id="KW-0547">Nucleotide-binding</keyword>
<dbReference type="SUPFAM" id="SSF52540">
    <property type="entry name" value="P-loop containing nucleoside triphosphate hydrolases"/>
    <property type="match status" value="1"/>
</dbReference>
<dbReference type="RefSeq" id="WP_245700465.1">
    <property type="nucleotide sequence ID" value="NZ_FNHE01000008.1"/>
</dbReference>
<name>A0A1G9VH44_9ACTN</name>
<dbReference type="GO" id="GO:0003924">
    <property type="term" value="F:GTPase activity"/>
    <property type="evidence" value="ECO:0007669"/>
    <property type="project" value="InterPro"/>
</dbReference>
<dbReference type="Pfam" id="PF00009">
    <property type="entry name" value="GTP_EFTU"/>
    <property type="match status" value="1"/>
</dbReference>
<evidence type="ECO:0000313" key="7">
    <source>
        <dbReference type="Proteomes" id="UP000198680"/>
    </source>
</evidence>
<protein>
    <submittedName>
        <fullName evidence="6">Selenocysteine-specific translation elongation factor SelB</fullName>
    </submittedName>
</protein>
<dbReference type="Pfam" id="PF09107">
    <property type="entry name" value="WHD_3rd_SelB"/>
    <property type="match status" value="1"/>
</dbReference>
<dbReference type="Pfam" id="PF25461">
    <property type="entry name" value="Beta-barrel_SelB"/>
    <property type="match status" value="1"/>
</dbReference>
<sequence>MDVTAPGTSGMDVIATAGHVDHGKSTLVRALTGMEPDRWEEERRRGLTIDLGFAWTTLPSGRRLAVVDVPGHERFVGNMLAGVGSVPAALVVVAADDGWSAQTAEHVAVLDALGVRHALLAVTKADLADPAPVLADVRERLAATSLGSGPTGEVPGVAVSAATGAGVPDVVAALESLLAGLPAPDREAPVRLWIDRAFPVRGAGTVVTGTLAAGRVATGDRLQLGGREVGVRGVHSLGQPVERAEATARVALNLRGIAVEELSRGDALLTPGAFRGTAELDVTLARGGWAAGDDARLPAEVVVHVGSAAVGARLRPLEGTAVRLRLATPLPLRVGDRLLLRDPGARRVCGADVRDVDPPELRRRGAARRRAEELAAQPVGTAGAAAELARRRFVRAADFTAMGWPVPEQAAAVGPWLLAPGLVDELAAALPGIVARYRKLRPLEPGPPVAVARRALELPDDDLVPAVVREPLALREGRVVAATAGLPARVQQAVDRIRATLAADPFAAPDADQLRAAGLGPRELAAAVRDGQLVRIADGVYLAPGIAEQARARLAAVPAPFTLSQARSAWGTSRRVAVPLMEWLDARGVTERLPDDTRRLR</sequence>
<evidence type="ECO:0000313" key="6">
    <source>
        <dbReference type="EMBL" id="SDM71436.1"/>
    </source>
</evidence>
<dbReference type="Proteomes" id="UP000198680">
    <property type="component" value="Unassembled WGS sequence"/>
</dbReference>